<dbReference type="AlphaFoldDB" id="A0A0F9GCN7"/>
<dbReference type="EMBL" id="LAZR01018405">
    <property type="protein sequence ID" value="KKL96543.1"/>
    <property type="molecule type" value="Genomic_DNA"/>
</dbReference>
<protein>
    <submittedName>
        <fullName evidence="1">Uncharacterized protein</fullName>
    </submittedName>
</protein>
<organism evidence="1">
    <name type="scientific">marine sediment metagenome</name>
    <dbReference type="NCBI Taxonomy" id="412755"/>
    <lineage>
        <taxon>unclassified sequences</taxon>
        <taxon>metagenomes</taxon>
        <taxon>ecological metagenomes</taxon>
    </lineage>
</organism>
<name>A0A0F9GCN7_9ZZZZ</name>
<evidence type="ECO:0000313" key="1">
    <source>
        <dbReference type="EMBL" id="KKL96543.1"/>
    </source>
</evidence>
<reference evidence="1" key="1">
    <citation type="journal article" date="2015" name="Nature">
        <title>Complex archaea that bridge the gap between prokaryotes and eukaryotes.</title>
        <authorList>
            <person name="Spang A."/>
            <person name="Saw J.H."/>
            <person name="Jorgensen S.L."/>
            <person name="Zaremba-Niedzwiedzka K."/>
            <person name="Martijn J."/>
            <person name="Lind A.E."/>
            <person name="van Eijk R."/>
            <person name="Schleper C."/>
            <person name="Guy L."/>
            <person name="Ettema T.J."/>
        </authorList>
    </citation>
    <scope>NUCLEOTIDE SEQUENCE</scope>
</reference>
<sequence length="82" mass="9609">MLFQSLCQLIVINLEFLLYHAYNLLIKKEGTFTPPLKFPKKEIKNPALASKQVLDEMLGRRPINRIKFVFSMNNKLLITLIF</sequence>
<comment type="caution">
    <text evidence="1">The sequence shown here is derived from an EMBL/GenBank/DDBJ whole genome shotgun (WGS) entry which is preliminary data.</text>
</comment>
<proteinExistence type="predicted"/>
<gene>
    <name evidence="1" type="ORF">LCGC14_1843450</name>
</gene>
<accession>A0A0F9GCN7</accession>